<evidence type="ECO:0000259" key="8">
    <source>
        <dbReference type="Pfam" id="PF18885"/>
    </source>
</evidence>
<organism evidence="9 10">
    <name type="scientific">Embleya hyalina</name>
    <dbReference type="NCBI Taxonomy" id="516124"/>
    <lineage>
        <taxon>Bacteria</taxon>
        <taxon>Bacillati</taxon>
        <taxon>Actinomycetota</taxon>
        <taxon>Actinomycetes</taxon>
        <taxon>Kitasatosporales</taxon>
        <taxon>Streptomycetaceae</taxon>
        <taxon>Embleya</taxon>
    </lineage>
</organism>
<evidence type="ECO:0000256" key="4">
    <source>
        <dbReference type="ARBA" id="ARBA00022801"/>
    </source>
</evidence>
<dbReference type="Proteomes" id="UP000286931">
    <property type="component" value="Unassembled WGS sequence"/>
</dbReference>
<keyword evidence="3 6" id="KW-0732">Signal</keyword>
<comment type="caution">
    <text evidence="9">The sequence shown here is derived from an EMBL/GenBank/DDBJ whole genome shotgun (WGS) entry which is preliminary data.</text>
</comment>
<evidence type="ECO:0000313" key="10">
    <source>
        <dbReference type="Proteomes" id="UP000286931"/>
    </source>
</evidence>
<dbReference type="AlphaFoldDB" id="A0A401YEY6"/>
<feature type="signal peptide" evidence="6">
    <location>
        <begin position="1"/>
        <end position="34"/>
    </location>
</feature>
<dbReference type="SMART" id="SM00812">
    <property type="entry name" value="Alpha_L_fucos"/>
    <property type="match status" value="1"/>
</dbReference>
<dbReference type="Pfam" id="PF18885">
    <property type="entry name" value="DUF5648"/>
    <property type="match status" value="1"/>
</dbReference>
<feature type="domain" description="DUF5648" evidence="8">
    <location>
        <begin position="462"/>
        <end position="569"/>
    </location>
</feature>
<dbReference type="Pfam" id="PF01120">
    <property type="entry name" value="Alpha_L_fucos"/>
    <property type="match status" value="1"/>
</dbReference>
<dbReference type="EC" id="3.2.1.51" evidence="2"/>
<keyword evidence="5" id="KW-0326">Glycosidase</keyword>
<dbReference type="SUPFAM" id="SSF51445">
    <property type="entry name" value="(Trans)glycosidases"/>
    <property type="match status" value="1"/>
</dbReference>
<comment type="similarity">
    <text evidence="1">Belongs to the glycosyl hydrolase 29 family.</text>
</comment>
<name>A0A401YEY6_9ACTN</name>
<dbReference type="OrthoDB" id="3196343at2"/>
<evidence type="ECO:0000256" key="3">
    <source>
        <dbReference type="ARBA" id="ARBA00022729"/>
    </source>
</evidence>
<proteinExistence type="inferred from homology"/>
<evidence type="ECO:0000256" key="1">
    <source>
        <dbReference type="ARBA" id="ARBA00007951"/>
    </source>
</evidence>
<keyword evidence="4 9" id="KW-0378">Hydrolase</keyword>
<evidence type="ECO:0000313" key="9">
    <source>
        <dbReference type="EMBL" id="GCD93162.1"/>
    </source>
</evidence>
<dbReference type="GO" id="GO:0004560">
    <property type="term" value="F:alpha-L-fucosidase activity"/>
    <property type="evidence" value="ECO:0007669"/>
    <property type="project" value="InterPro"/>
</dbReference>
<evidence type="ECO:0000259" key="7">
    <source>
        <dbReference type="Pfam" id="PF01120"/>
    </source>
</evidence>
<dbReference type="GO" id="GO:0005975">
    <property type="term" value="P:carbohydrate metabolic process"/>
    <property type="evidence" value="ECO:0007669"/>
    <property type="project" value="InterPro"/>
</dbReference>
<feature type="domain" description="Glycoside hydrolase family 29 N-terminal" evidence="7">
    <location>
        <begin position="72"/>
        <end position="244"/>
    </location>
</feature>
<dbReference type="Gene3D" id="3.20.20.80">
    <property type="entry name" value="Glycosidases"/>
    <property type="match status" value="1"/>
</dbReference>
<dbReference type="RefSeq" id="WP_160161305.1">
    <property type="nucleotide sequence ID" value="NZ_BIFH01000013.1"/>
</dbReference>
<evidence type="ECO:0000256" key="2">
    <source>
        <dbReference type="ARBA" id="ARBA00012662"/>
    </source>
</evidence>
<feature type="chain" id="PRO_5019072577" description="alpha-L-fucosidase" evidence="6">
    <location>
        <begin position="35"/>
        <end position="588"/>
    </location>
</feature>
<protein>
    <recommendedName>
        <fullName evidence="2">alpha-L-fucosidase</fullName>
        <ecNumber evidence="2">3.2.1.51</ecNumber>
    </recommendedName>
</protein>
<dbReference type="InterPro" id="IPR043708">
    <property type="entry name" value="DUF5648"/>
</dbReference>
<dbReference type="InterPro" id="IPR057739">
    <property type="entry name" value="Glyco_hydro_29_N"/>
</dbReference>
<reference evidence="9 10" key="1">
    <citation type="submission" date="2018-12" db="EMBL/GenBank/DDBJ databases">
        <title>Draft genome sequence of Embleya hyalina NBRC 13850T.</title>
        <authorList>
            <person name="Komaki H."/>
            <person name="Hosoyama A."/>
            <person name="Kimura A."/>
            <person name="Ichikawa N."/>
            <person name="Tamura T."/>
        </authorList>
    </citation>
    <scope>NUCLEOTIDE SEQUENCE [LARGE SCALE GENOMIC DNA]</scope>
    <source>
        <strain evidence="9 10">NBRC 13850</strain>
    </source>
</reference>
<evidence type="ECO:0000256" key="6">
    <source>
        <dbReference type="SAM" id="SignalP"/>
    </source>
</evidence>
<accession>A0A401YEY6</accession>
<dbReference type="InterPro" id="IPR017853">
    <property type="entry name" value="GH"/>
</dbReference>
<evidence type="ECO:0000256" key="5">
    <source>
        <dbReference type="ARBA" id="ARBA00023295"/>
    </source>
</evidence>
<gene>
    <name evidence="9" type="ORF">EHYA_00805</name>
</gene>
<sequence length="588" mass="64619">MRLAGRRKSTGLFVTLVLLTALLVGPFPTQRAHADDGLTDVLDHKYGLFVHYVPGRTVTPGGVVVHDSNALANAFDANGFADDLAATKVQYVVFTAWHAGMVALYPSRRMLDWDLPGHRVDRDLIGDMITAVKAKGIRVYLYTHPRDGMEFTAADRRKTGWGTQPHPPGQPWNPGADFDRPRWNTFVNDVYQELMQRYGARIDGLFMDEGSPAGDSQTVLDYPRLRTTIKAVNPRAVLIQNDYGNLYGLDKGMKEYFGQNEFAQPDGDLWPGYAKPVTATLRATETSWWASETGGWVKYPPRSLFRYTVLQAGTNTDGGGTAWAAGPYAGGGWEPGVMPALRQVGAWIDPIARSVLDTRPSTSYPTKPGTRITDLPWGVATRSPDDRAEYLHVLNPPAGRTLVLPLPRDGKVFSAASLVKDGTPVALGRDANRVTLTIPGFWDANDTAIELTVADRSGPVALYRCFNPATQDHLVTTEAGCEDPSRYHFEGPLGYVHRDRVPGTVPLYRCYSPAANDHLVTTEAGCEDLSRYTFEGPLGHVHHDPTAGTVPLYRCFNPATRQHLVTTDSRCEDPSRYSLEGALGHIVN</sequence>
<dbReference type="InterPro" id="IPR000933">
    <property type="entry name" value="Glyco_hydro_29"/>
</dbReference>
<dbReference type="EMBL" id="BIFH01000013">
    <property type="protein sequence ID" value="GCD93162.1"/>
    <property type="molecule type" value="Genomic_DNA"/>
</dbReference>
<keyword evidence="10" id="KW-1185">Reference proteome</keyword>